<dbReference type="EMBL" id="MU167301">
    <property type="protein sequence ID" value="KAG0144170.1"/>
    <property type="molecule type" value="Genomic_DNA"/>
</dbReference>
<sequence>MFTEADLESMGLKIPNCEGPSVGAEVGNEQRHTVGGNPDSPDDEYSAWSDGSDFQKTLFSGYEVPDSVEVEDKVNLDMVLEEFQEGSKAGEDSGSEVLDDEPATSAAPPSLGTSEATDLYPFSRKEHLAALLILGSGHNLMSRPEYNWI</sequence>
<feature type="region of interest" description="Disordered" evidence="1">
    <location>
        <begin position="1"/>
        <end position="50"/>
    </location>
</feature>
<name>A0A9P6NIB9_9BASI</name>
<comment type="caution">
    <text evidence="2">The sequence shown here is derived from an EMBL/GenBank/DDBJ whole genome shotgun (WGS) entry which is preliminary data.</text>
</comment>
<protein>
    <submittedName>
        <fullName evidence="2">Uncharacterized protein</fullName>
    </submittedName>
</protein>
<feature type="compositionally biased region" description="Acidic residues" evidence="1">
    <location>
        <begin position="93"/>
        <end position="102"/>
    </location>
</feature>
<evidence type="ECO:0000256" key="1">
    <source>
        <dbReference type="SAM" id="MobiDB-lite"/>
    </source>
</evidence>
<accession>A0A9P6NIB9</accession>
<reference evidence="2" key="1">
    <citation type="submission" date="2013-11" db="EMBL/GenBank/DDBJ databases">
        <title>Genome sequence of the fusiform rust pathogen reveals effectors for host alternation and coevolution with pine.</title>
        <authorList>
            <consortium name="DOE Joint Genome Institute"/>
            <person name="Smith K."/>
            <person name="Pendleton A."/>
            <person name="Kubisiak T."/>
            <person name="Anderson C."/>
            <person name="Salamov A."/>
            <person name="Aerts A."/>
            <person name="Riley R."/>
            <person name="Clum A."/>
            <person name="Lindquist E."/>
            <person name="Ence D."/>
            <person name="Campbell M."/>
            <person name="Kronenberg Z."/>
            <person name="Feau N."/>
            <person name="Dhillon B."/>
            <person name="Hamelin R."/>
            <person name="Burleigh J."/>
            <person name="Smith J."/>
            <person name="Yandell M."/>
            <person name="Nelson C."/>
            <person name="Grigoriev I."/>
            <person name="Davis J."/>
        </authorList>
    </citation>
    <scope>NUCLEOTIDE SEQUENCE</scope>
    <source>
        <strain evidence="2">G11</strain>
    </source>
</reference>
<evidence type="ECO:0000313" key="2">
    <source>
        <dbReference type="EMBL" id="KAG0144170.1"/>
    </source>
</evidence>
<evidence type="ECO:0000313" key="3">
    <source>
        <dbReference type="Proteomes" id="UP000886653"/>
    </source>
</evidence>
<feature type="region of interest" description="Disordered" evidence="1">
    <location>
        <begin position="81"/>
        <end position="118"/>
    </location>
</feature>
<dbReference type="Proteomes" id="UP000886653">
    <property type="component" value="Unassembled WGS sequence"/>
</dbReference>
<organism evidence="2 3">
    <name type="scientific">Cronartium quercuum f. sp. fusiforme G11</name>
    <dbReference type="NCBI Taxonomy" id="708437"/>
    <lineage>
        <taxon>Eukaryota</taxon>
        <taxon>Fungi</taxon>
        <taxon>Dikarya</taxon>
        <taxon>Basidiomycota</taxon>
        <taxon>Pucciniomycotina</taxon>
        <taxon>Pucciniomycetes</taxon>
        <taxon>Pucciniales</taxon>
        <taxon>Coleosporiaceae</taxon>
        <taxon>Cronartium</taxon>
    </lineage>
</organism>
<gene>
    <name evidence="2" type="ORF">CROQUDRAFT_95381</name>
</gene>
<proteinExistence type="predicted"/>
<keyword evidence="3" id="KW-1185">Reference proteome</keyword>
<dbReference type="AlphaFoldDB" id="A0A9P6NIB9"/>